<dbReference type="Proteomes" id="UP000054018">
    <property type="component" value="Unassembled WGS sequence"/>
</dbReference>
<evidence type="ECO:0000313" key="1">
    <source>
        <dbReference type="EMBL" id="KIK23462.1"/>
    </source>
</evidence>
<name>A0A0C9ZM95_9AGAM</name>
<organism evidence="1 2">
    <name type="scientific">Pisolithus microcarpus 441</name>
    <dbReference type="NCBI Taxonomy" id="765257"/>
    <lineage>
        <taxon>Eukaryota</taxon>
        <taxon>Fungi</taxon>
        <taxon>Dikarya</taxon>
        <taxon>Basidiomycota</taxon>
        <taxon>Agaricomycotina</taxon>
        <taxon>Agaricomycetes</taxon>
        <taxon>Agaricomycetidae</taxon>
        <taxon>Boletales</taxon>
        <taxon>Sclerodermatineae</taxon>
        <taxon>Pisolithaceae</taxon>
        <taxon>Pisolithus</taxon>
    </lineage>
</organism>
<protein>
    <submittedName>
        <fullName evidence="1">Uncharacterized protein</fullName>
    </submittedName>
</protein>
<dbReference type="HOGENOM" id="CLU_2224264_0_0_1"/>
<proteinExistence type="predicted"/>
<evidence type="ECO:0000313" key="2">
    <source>
        <dbReference type="Proteomes" id="UP000054018"/>
    </source>
</evidence>
<reference evidence="2" key="2">
    <citation type="submission" date="2015-01" db="EMBL/GenBank/DDBJ databases">
        <title>Evolutionary Origins and Diversification of the Mycorrhizal Mutualists.</title>
        <authorList>
            <consortium name="DOE Joint Genome Institute"/>
            <consortium name="Mycorrhizal Genomics Consortium"/>
            <person name="Kohler A."/>
            <person name="Kuo A."/>
            <person name="Nagy L.G."/>
            <person name="Floudas D."/>
            <person name="Copeland A."/>
            <person name="Barry K.W."/>
            <person name="Cichocki N."/>
            <person name="Veneault-Fourrey C."/>
            <person name="LaButti K."/>
            <person name="Lindquist E.A."/>
            <person name="Lipzen A."/>
            <person name="Lundell T."/>
            <person name="Morin E."/>
            <person name="Murat C."/>
            <person name="Riley R."/>
            <person name="Ohm R."/>
            <person name="Sun H."/>
            <person name="Tunlid A."/>
            <person name="Henrissat B."/>
            <person name="Grigoriev I.V."/>
            <person name="Hibbett D.S."/>
            <person name="Martin F."/>
        </authorList>
    </citation>
    <scope>NUCLEOTIDE SEQUENCE [LARGE SCALE GENOMIC DNA]</scope>
    <source>
        <strain evidence="2">441</strain>
    </source>
</reference>
<dbReference type="EMBL" id="KN833726">
    <property type="protein sequence ID" value="KIK23462.1"/>
    <property type="molecule type" value="Genomic_DNA"/>
</dbReference>
<reference evidence="1 2" key="1">
    <citation type="submission" date="2014-04" db="EMBL/GenBank/DDBJ databases">
        <authorList>
            <consortium name="DOE Joint Genome Institute"/>
            <person name="Kuo A."/>
            <person name="Kohler A."/>
            <person name="Costa M.D."/>
            <person name="Nagy L.G."/>
            <person name="Floudas D."/>
            <person name="Copeland A."/>
            <person name="Barry K.W."/>
            <person name="Cichocki N."/>
            <person name="Veneault-Fourrey C."/>
            <person name="LaButti K."/>
            <person name="Lindquist E.A."/>
            <person name="Lipzen A."/>
            <person name="Lundell T."/>
            <person name="Morin E."/>
            <person name="Murat C."/>
            <person name="Sun H."/>
            <person name="Tunlid A."/>
            <person name="Henrissat B."/>
            <person name="Grigoriev I.V."/>
            <person name="Hibbett D.S."/>
            <person name="Martin F."/>
            <person name="Nordberg H.P."/>
            <person name="Cantor M.N."/>
            <person name="Hua S.X."/>
        </authorList>
    </citation>
    <scope>NUCLEOTIDE SEQUENCE [LARGE SCALE GENOMIC DNA]</scope>
    <source>
        <strain evidence="1 2">441</strain>
    </source>
</reference>
<sequence>MLLLCHSPQVIPKPSPHISPFRRYSIFCVKLCPASDIPHFVRSHVRHQVCCISTSFQPHVSLFYRIILLVHSFQLILISSPHTSPFTRYSIFRSKLCPASGHTTWP</sequence>
<dbReference type="AlphaFoldDB" id="A0A0C9ZM95"/>
<dbReference type="OrthoDB" id="10618980at2759"/>
<accession>A0A0C9ZM95</accession>
<gene>
    <name evidence="1" type="ORF">PISMIDRAFT_461352</name>
</gene>
<keyword evidence="2" id="KW-1185">Reference proteome</keyword>